<organism evidence="3 4">
    <name type="scientific">Nyssa sinensis</name>
    <dbReference type="NCBI Taxonomy" id="561372"/>
    <lineage>
        <taxon>Eukaryota</taxon>
        <taxon>Viridiplantae</taxon>
        <taxon>Streptophyta</taxon>
        <taxon>Embryophyta</taxon>
        <taxon>Tracheophyta</taxon>
        <taxon>Spermatophyta</taxon>
        <taxon>Magnoliopsida</taxon>
        <taxon>eudicotyledons</taxon>
        <taxon>Gunneridae</taxon>
        <taxon>Pentapetalae</taxon>
        <taxon>asterids</taxon>
        <taxon>Cornales</taxon>
        <taxon>Nyssaceae</taxon>
        <taxon>Nyssa</taxon>
    </lineage>
</organism>
<dbReference type="Pfam" id="PF07145">
    <property type="entry name" value="PAM2"/>
    <property type="match status" value="1"/>
</dbReference>
<dbReference type="InterPro" id="IPR009818">
    <property type="entry name" value="PAM2_motif"/>
</dbReference>
<feature type="region of interest" description="Disordered" evidence="2">
    <location>
        <begin position="88"/>
        <end position="107"/>
    </location>
</feature>
<dbReference type="PANTHER" id="PTHR35766:SF1">
    <property type="entry name" value="OS08G0543600 PROTEIN"/>
    <property type="match status" value="1"/>
</dbReference>
<sequence length="285" mass="31998">MAAGVEMAGDIAVAAPPVQSLPKTDTADTNTNVVYLSNGAKDSDSKSKFKMQDIVDMLSKLKLNPLAKEFFPSSYSHDRNHDQLAVDNLSPANKHSGNDGYPNNRRVNRTNFNRIKEIEETIPNSQETEENLFNSEVDSSVSSKYHPYNYRVASQTTDTTSLNSAQASEYEDAESAYNHQASSRFHSFLELQPPEVEQIGDGLSVPYCPLPCSNDYEGKLPAIPGINQMAIVSSYDYLSLIVLPGRRERDNSEAERAQHLKQIHDLQEHIQEKERQFMELQEQVK</sequence>
<dbReference type="AlphaFoldDB" id="A0A5J5BG08"/>
<proteinExistence type="predicted"/>
<accession>A0A5J5BG08</accession>
<gene>
    <name evidence="3" type="ORF">F0562_024309</name>
</gene>
<feature type="coiled-coil region" evidence="1">
    <location>
        <begin position="249"/>
        <end position="283"/>
    </location>
</feature>
<evidence type="ECO:0000313" key="4">
    <source>
        <dbReference type="Proteomes" id="UP000325577"/>
    </source>
</evidence>
<dbReference type="EMBL" id="CM018036">
    <property type="protein sequence ID" value="KAA8540772.1"/>
    <property type="molecule type" value="Genomic_DNA"/>
</dbReference>
<reference evidence="3 4" key="1">
    <citation type="submission" date="2019-09" db="EMBL/GenBank/DDBJ databases">
        <title>A chromosome-level genome assembly of the Chinese tupelo Nyssa sinensis.</title>
        <authorList>
            <person name="Yang X."/>
            <person name="Kang M."/>
            <person name="Yang Y."/>
            <person name="Xiong H."/>
            <person name="Wang M."/>
            <person name="Zhang Z."/>
            <person name="Wang Z."/>
            <person name="Wu H."/>
            <person name="Ma T."/>
            <person name="Liu J."/>
            <person name="Xi Z."/>
        </authorList>
    </citation>
    <scope>NUCLEOTIDE SEQUENCE [LARGE SCALE GENOMIC DNA]</scope>
    <source>
        <strain evidence="3">J267</strain>
        <tissue evidence="3">Leaf</tissue>
    </source>
</reference>
<evidence type="ECO:0000313" key="3">
    <source>
        <dbReference type="EMBL" id="KAA8540772.1"/>
    </source>
</evidence>
<dbReference type="OrthoDB" id="1710219at2759"/>
<evidence type="ECO:0000256" key="1">
    <source>
        <dbReference type="SAM" id="Coils"/>
    </source>
</evidence>
<keyword evidence="4" id="KW-1185">Reference proteome</keyword>
<protein>
    <submittedName>
        <fullName evidence="3">Uncharacterized protein</fullName>
    </submittedName>
</protein>
<dbReference type="Proteomes" id="UP000325577">
    <property type="component" value="Linkage Group LG13"/>
</dbReference>
<dbReference type="PANTHER" id="PTHR35766">
    <property type="entry name" value="OS08G0543600 PROTEIN"/>
    <property type="match status" value="1"/>
</dbReference>
<keyword evidence="1" id="KW-0175">Coiled coil</keyword>
<evidence type="ECO:0000256" key="2">
    <source>
        <dbReference type="SAM" id="MobiDB-lite"/>
    </source>
</evidence>
<name>A0A5J5BG08_9ASTE</name>